<organism evidence="1 2">
    <name type="scientific">Flavobacterium litorale</name>
    <dbReference type="NCBI Taxonomy" id="2856519"/>
    <lineage>
        <taxon>Bacteria</taxon>
        <taxon>Pseudomonadati</taxon>
        <taxon>Bacteroidota</taxon>
        <taxon>Flavobacteriia</taxon>
        <taxon>Flavobacteriales</taxon>
        <taxon>Flavobacteriaceae</taxon>
        <taxon>Flavobacterium</taxon>
    </lineage>
</organism>
<dbReference type="InterPro" id="IPR013406">
    <property type="entry name" value="CHP02574_addiction_mod"/>
</dbReference>
<proteinExistence type="predicted"/>
<protein>
    <submittedName>
        <fullName evidence="1">Addiction module protein</fullName>
    </submittedName>
</protein>
<reference evidence="1 2" key="1">
    <citation type="submission" date="2021-07" db="EMBL/GenBank/DDBJ databases">
        <title>Flavobacterium WSW3-B6 sp.nov, isolated from seaweed.</title>
        <authorList>
            <person name="Muhammad N."/>
            <person name="Ho H."/>
            <person name="Lee Y.-J."/>
            <person name="Nguyen T."/>
            <person name="Ho J."/>
            <person name="Kim S.-G."/>
        </authorList>
    </citation>
    <scope>NUCLEOTIDE SEQUENCE [LARGE SCALE GENOMIC DNA]</scope>
    <source>
        <strain evidence="1 2">WSW3-B6</strain>
    </source>
</reference>
<accession>A0ABX8V7D8</accession>
<dbReference type="EMBL" id="CP080429">
    <property type="protein sequence ID" value="QYJ68731.1"/>
    <property type="molecule type" value="Genomic_DNA"/>
</dbReference>
<dbReference type="RefSeq" id="WP_220641070.1">
    <property type="nucleotide sequence ID" value="NZ_CP080429.1"/>
</dbReference>
<evidence type="ECO:0000313" key="1">
    <source>
        <dbReference type="EMBL" id="QYJ68731.1"/>
    </source>
</evidence>
<sequence length="51" mass="6103">MDNYSNAELEKELDKRLQNLDEGKSELYSWDDLKNLKIKKFFLDQVNAHKS</sequence>
<dbReference type="Proteomes" id="UP000825381">
    <property type="component" value="Chromosome"/>
</dbReference>
<evidence type="ECO:0000313" key="2">
    <source>
        <dbReference type="Proteomes" id="UP000825381"/>
    </source>
</evidence>
<keyword evidence="2" id="KW-1185">Reference proteome</keyword>
<gene>
    <name evidence="1" type="ORF">K1I41_02290</name>
</gene>
<name>A0ABX8V7D8_9FLAO</name>
<dbReference type="Pfam" id="PF09720">
    <property type="entry name" value="Unstab_antitox"/>
    <property type="match status" value="1"/>
</dbReference>